<keyword evidence="4 8" id="KW-0812">Transmembrane</keyword>
<dbReference type="GO" id="GO:0005254">
    <property type="term" value="F:chloride channel activity"/>
    <property type="evidence" value="ECO:0007669"/>
    <property type="project" value="TreeGrafter"/>
</dbReference>
<dbReference type="Proteomes" id="UP001151699">
    <property type="component" value="Chromosome C"/>
</dbReference>
<sequence>MDLIRPEEEISARSGIDDDFDEIKQLCDESTIKLVRLRPSDVCNRRLFYDNNNETHMINFPSASDMNAMSVASLYDQDYTKEMDCDDINLPHPDINHSTTDMPDNVPHPFEHASELSRSLFFLDGLRSIDFVCVWSPSENDETESMRIQERVIFEKNLETEGLQLEREVVSDDLNFVKIHAPVEVLRRYSEILKLRMPMKESLCRVHENKTFSSISNVALFISNKIPGFDRVTNQTSTIYSQVMNTWTKLKKRFLVDEVHFPTKSHRFTAVYSRDKEYLFDINQPSFFTAAIRSRIVKFILDRIRFSVETADPYAFGVDRLTSNEVYIAAYPLHDGELHVKGSMRNLLFYEWAAISKWYRYQPVDYIKEYFGVKIGLYFAWLGYYTYMLMLASIFGLCCFFYSLITLSQDQPTRDICNKNFSTFLMCPLCDNWCDYWNLTDTCFHAEITYLFNNSSTIVFAVFMSFWATLFLELWKRYSAEITHRWDLTGFDVHEEHPRPQYLARLQNVKKIRIDFVTNSKEPQPPFWRMKLPGTVFSFTVVLLLIALAIAAVLGVVLYRMSMMVVLTSVGEKNISTSYVIFFTTATAASINLCLIVVFNWIYTSLAEYLTEIELLRTQTEFDDSLTLKIYLLQFVNYYASIFYIAFFKGKFIGYPGDYKRFFGARQEECGLGGCLMELCIQLAIIMVGKQSMNTVLEMVLPIFYKWLNAMKFWKSKSKSTAKEKERWLRDFKLIEWGNSSLFGEYLEMVLQYGFVTIFVAAFPLAPLFALLNNILEMRLDAKKLLTFYRRPVTQRVRNIGVWYRILDSIGKLSVITNGFIIAFTSDIIPRLVYRLQVSSDGSLNGYLNHSLAVFDVSKFQPESVPKNSNYTVSECRYPDYREPPNASHPYDRTMFYWTVMAARVCFIVIFENVVATVMILVRWCIPDVPATLRDQIRREAYITNEIIIQQESMKVKCDLVSNGFQGTSEVPSTTRNLTKLEHLLKNENLSRSELDLAIHSDIIMDSGKYESPTTSV</sequence>
<feature type="transmembrane region" description="Helical" evidence="8">
    <location>
        <begin position="579"/>
        <end position="603"/>
    </location>
</feature>
<dbReference type="PANTHER" id="PTHR12308">
    <property type="entry name" value="ANOCTAMIN"/>
    <property type="match status" value="1"/>
</dbReference>
<evidence type="ECO:0000313" key="11">
    <source>
        <dbReference type="EMBL" id="KAJ6635663.1"/>
    </source>
</evidence>
<evidence type="ECO:0000256" key="4">
    <source>
        <dbReference type="ARBA" id="ARBA00022692"/>
    </source>
</evidence>
<dbReference type="PANTHER" id="PTHR12308:SF83">
    <property type="entry name" value="ANOCTAMIN"/>
    <property type="match status" value="1"/>
</dbReference>
<dbReference type="InterPro" id="IPR032394">
    <property type="entry name" value="Anoct_dimer"/>
</dbReference>
<keyword evidence="7" id="KW-0325">Glycoprotein</keyword>
<protein>
    <recommendedName>
        <fullName evidence="8">Anoctamin</fullName>
    </recommendedName>
</protein>
<organism evidence="11 12">
    <name type="scientific">Pseudolycoriella hygida</name>
    <dbReference type="NCBI Taxonomy" id="35572"/>
    <lineage>
        <taxon>Eukaryota</taxon>
        <taxon>Metazoa</taxon>
        <taxon>Ecdysozoa</taxon>
        <taxon>Arthropoda</taxon>
        <taxon>Hexapoda</taxon>
        <taxon>Insecta</taxon>
        <taxon>Pterygota</taxon>
        <taxon>Neoptera</taxon>
        <taxon>Endopterygota</taxon>
        <taxon>Diptera</taxon>
        <taxon>Nematocera</taxon>
        <taxon>Sciaroidea</taxon>
        <taxon>Sciaridae</taxon>
        <taxon>Pseudolycoriella</taxon>
    </lineage>
</organism>
<dbReference type="Pfam" id="PF16178">
    <property type="entry name" value="Anoct_dimer"/>
    <property type="match status" value="1"/>
</dbReference>
<feature type="transmembrane region" description="Helical" evidence="8">
    <location>
        <begin position="750"/>
        <end position="776"/>
    </location>
</feature>
<feature type="transmembrane region" description="Helical" evidence="8">
    <location>
        <begin position="457"/>
        <end position="475"/>
    </location>
</feature>
<reference evidence="11" key="1">
    <citation type="submission" date="2022-07" db="EMBL/GenBank/DDBJ databases">
        <authorList>
            <person name="Trinca V."/>
            <person name="Uliana J.V.C."/>
            <person name="Torres T.T."/>
            <person name="Ward R.J."/>
            <person name="Monesi N."/>
        </authorList>
    </citation>
    <scope>NUCLEOTIDE SEQUENCE</scope>
    <source>
        <strain evidence="11">HSMRA1968</strain>
        <tissue evidence="11">Whole embryos</tissue>
    </source>
</reference>
<dbReference type="GO" id="GO:0005886">
    <property type="term" value="C:plasma membrane"/>
    <property type="evidence" value="ECO:0007669"/>
    <property type="project" value="UniProtKB-SubCell"/>
</dbReference>
<comment type="similarity">
    <text evidence="2 8">Belongs to the anoctamin family.</text>
</comment>
<evidence type="ECO:0000256" key="8">
    <source>
        <dbReference type="RuleBase" id="RU280814"/>
    </source>
</evidence>
<keyword evidence="12" id="KW-1185">Reference proteome</keyword>
<evidence type="ECO:0000256" key="2">
    <source>
        <dbReference type="ARBA" id="ARBA00009671"/>
    </source>
</evidence>
<evidence type="ECO:0000259" key="10">
    <source>
        <dbReference type="Pfam" id="PF16178"/>
    </source>
</evidence>
<keyword evidence="3" id="KW-1003">Cell membrane</keyword>
<proteinExistence type="inferred from homology"/>
<feature type="transmembrane region" description="Helical" evidence="8">
    <location>
        <begin position="384"/>
        <end position="405"/>
    </location>
</feature>
<evidence type="ECO:0000256" key="6">
    <source>
        <dbReference type="ARBA" id="ARBA00023136"/>
    </source>
</evidence>
<dbReference type="AlphaFoldDB" id="A0A9Q0RX82"/>
<feature type="transmembrane region" description="Helical" evidence="8">
    <location>
        <begin position="896"/>
        <end position="924"/>
    </location>
</feature>
<evidence type="ECO:0000259" key="9">
    <source>
        <dbReference type="Pfam" id="PF04547"/>
    </source>
</evidence>
<dbReference type="EMBL" id="WJQU01000004">
    <property type="protein sequence ID" value="KAJ6635663.1"/>
    <property type="molecule type" value="Genomic_DNA"/>
</dbReference>
<evidence type="ECO:0000256" key="3">
    <source>
        <dbReference type="ARBA" id="ARBA00022475"/>
    </source>
</evidence>
<dbReference type="InterPro" id="IPR007632">
    <property type="entry name" value="Anoctamin"/>
</dbReference>
<feature type="transmembrane region" description="Helical" evidence="8">
    <location>
        <begin position="536"/>
        <end position="559"/>
    </location>
</feature>
<gene>
    <name evidence="11" type="primary">Ano1_0</name>
    <name evidence="11" type="ORF">Bhyg_14249</name>
</gene>
<dbReference type="InterPro" id="IPR049452">
    <property type="entry name" value="Anoctamin_TM"/>
</dbReference>
<comment type="caution">
    <text evidence="11">The sequence shown here is derived from an EMBL/GenBank/DDBJ whole genome shotgun (WGS) entry which is preliminary data.</text>
</comment>
<dbReference type="GO" id="GO:0046983">
    <property type="term" value="F:protein dimerization activity"/>
    <property type="evidence" value="ECO:0007669"/>
    <property type="project" value="InterPro"/>
</dbReference>
<dbReference type="OrthoDB" id="296386at2759"/>
<keyword evidence="5 8" id="KW-1133">Transmembrane helix</keyword>
<evidence type="ECO:0000256" key="5">
    <source>
        <dbReference type="ARBA" id="ARBA00022989"/>
    </source>
</evidence>
<accession>A0A9Q0RX82</accession>
<feature type="transmembrane region" description="Helical" evidence="8">
    <location>
        <begin position="630"/>
        <end position="648"/>
    </location>
</feature>
<comment type="subcellular location">
    <subcellularLocation>
        <location evidence="1">Cell membrane</location>
        <topology evidence="1">Multi-pass membrane protein</topology>
    </subcellularLocation>
    <subcellularLocation>
        <location evidence="8">Membrane</location>
        <topology evidence="8">Multi-pass membrane protein</topology>
    </subcellularLocation>
</comment>
<feature type="domain" description="Anoctamin transmembrane" evidence="9">
    <location>
        <begin position="367"/>
        <end position="940"/>
    </location>
</feature>
<dbReference type="Pfam" id="PF04547">
    <property type="entry name" value="Anoctamin"/>
    <property type="match status" value="1"/>
</dbReference>
<name>A0A9Q0RX82_9DIPT</name>
<keyword evidence="6 8" id="KW-0472">Membrane</keyword>
<evidence type="ECO:0000313" key="12">
    <source>
        <dbReference type="Proteomes" id="UP001151699"/>
    </source>
</evidence>
<evidence type="ECO:0000256" key="1">
    <source>
        <dbReference type="ARBA" id="ARBA00004651"/>
    </source>
</evidence>
<feature type="domain" description="Anoctamin dimerisation" evidence="10">
    <location>
        <begin position="121"/>
        <end position="364"/>
    </location>
</feature>
<feature type="transmembrane region" description="Helical" evidence="8">
    <location>
        <begin position="669"/>
        <end position="689"/>
    </location>
</feature>
<evidence type="ECO:0000256" key="7">
    <source>
        <dbReference type="ARBA" id="ARBA00023180"/>
    </source>
</evidence>